<dbReference type="GO" id="GO:0030973">
    <property type="term" value="F:molybdate ion binding"/>
    <property type="evidence" value="ECO:0007669"/>
    <property type="project" value="TreeGrafter"/>
</dbReference>
<feature type="binding site" evidence="4">
    <location>
        <position position="222"/>
    </location>
    <ligand>
        <name>molybdate</name>
        <dbReference type="ChEBI" id="CHEBI:36264"/>
    </ligand>
</feature>
<dbReference type="GO" id="GO:0046872">
    <property type="term" value="F:metal ion binding"/>
    <property type="evidence" value="ECO:0007669"/>
    <property type="project" value="UniProtKB-KW"/>
</dbReference>
<dbReference type="NCBIfam" id="TIGR01256">
    <property type="entry name" value="modA"/>
    <property type="match status" value="1"/>
</dbReference>
<proteinExistence type="inferred from homology"/>
<feature type="binding site" evidence="4">
    <location>
        <position position="204"/>
    </location>
    <ligand>
        <name>molybdate</name>
        <dbReference type="ChEBI" id="CHEBI:36264"/>
    </ligand>
</feature>
<keyword evidence="3" id="KW-0732">Signal</keyword>
<evidence type="ECO:0000256" key="4">
    <source>
        <dbReference type="PIRSR" id="PIRSR004846-1"/>
    </source>
</evidence>
<comment type="similarity">
    <text evidence="1">Belongs to the bacterial solute-binding protein ModA family.</text>
</comment>
<name>A0A5D4FSH4_9CORY</name>
<comment type="caution">
    <text evidence="6">The sequence shown here is derived from an EMBL/GenBank/DDBJ whole genome shotgun (WGS) entry which is preliminary data.</text>
</comment>
<feature type="binding site" evidence="4">
    <location>
        <position position="95"/>
    </location>
    <ligand>
        <name>molybdate</name>
        <dbReference type="ChEBI" id="CHEBI:36264"/>
    </ligand>
</feature>
<feature type="compositionally biased region" description="Basic residues" evidence="5">
    <location>
        <begin position="1"/>
        <end position="10"/>
    </location>
</feature>
<dbReference type="PIRSF" id="PIRSF004846">
    <property type="entry name" value="ModA"/>
    <property type="match status" value="1"/>
</dbReference>
<dbReference type="Proteomes" id="UP000324726">
    <property type="component" value="Unassembled WGS sequence"/>
</dbReference>
<protein>
    <submittedName>
        <fullName evidence="6">Molybdate ABC transporter substrate-binding protein</fullName>
    </submittedName>
</protein>
<dbReference type="SUPFAM" id="SSF53850">
    <property type="entry name" value="Periplasmic binding protein-like II"/>
    <property type="match status" value="1"/>
</dbReference>
<dbReference type="Pfam" id="PF13531">
    <property type="entry name" value="SBP_bac_11"/>
    <property type="match status" value="1"/>
</dbReference>
<evidence type="ECO:0000256" key="1">
    <source>
        <dbReference type="ARBA" id="ARBA00009175"/>
    </source>
</evidence>
<dbReference type="PANTHER" id="PTHR30632">
    <property type="entry name" value="MOLYBDATE-BINDING PERIPLASMIC PROTEIN"/>
    <property type="match status" value="1"/>
</dbReference>
<gene>
    <name evidence="6" type="primary">modA</name>
    <name evidence="6" type="ORF">FYJ87_00100</name>
</gene>
<feature type="region of interest" description="Disordered" evidence="5">
    <location>
        <begin position="1"/>
        <end position="29"/>
    </location>
</feature>
<dbReference type="Gene3D" id="3.40.190.10">
    <property type="entry name" value="Periplasmic binding protein-like II"/>
    <property type="match status" value="2"/>
</dbReference>
<accession>A0A5D4FSH4</accession>
<evidence type="ECO:0000313" key="7">
    <source>
        <dbReference type="Proteomes" id="UP000324726"/>
    </source>
</evidence>
<dbReference type="AlphaFoldDB" id="A0A5D4FSH4"/>
<evidence type="ECO:0000256" key="5">
    <source>
        <dbReference type="SAM" id="MobiDB-lite"/>
    </source>
</evidence>
<dbReference type="GO" id="GO:0015689">
    <property type="term" value="P:molybdate ion transport"/>
    <property type="evidence" value="ECO:0007669"/>
    <property type="project" value="InterPro"/>
</dbReference>
<keyword evidence="2 4" id="KW-0479">Metal-binding</keyword>
<dbReference type="CDD" id="cd13538">
    <property type="entry name" value="PBP2_ModA_like_1"/>
    <property type="match status" value="1"/>
</dbReference>
<dbReference type="InterPro" id="IPR005950">
    <property type="entry name" value="ModA"/>
</dbReference>
<dbReference type="EMBL" id="VSZI01000001">
    <property type="protein sequence ID" value="TYR19476.1"/>
    <property type="molecule type" value="Genomic_DNA"/>
</dbReference>
<feature type="compositionally biased region" description="Basic residues" evidence="5">
    <location>
        <begin position="18"/>
        <end position="29"/>
    </location>
</feature>
<organism evidence="6 7">
    <name type="scientific">Corynebacterium urealyticum</name>
    <dbReference type="NCBI Taxonomy" id="43771"/>
    <lineage>
        <taxon>Bacteria</taxon>
        <taxon>Bacillati</taxon>
        <taxon>Actinomycetota</taxon>
        <taxon>Actinomycetes</taxon>
        <taxon>Mycobacteriales</taxon>
        <taxon>Corynebacteriaceae</taxon>
        <taxon>Corynebacterium</taxon>
    </lineage>
</organism>
<evidence type="ECO:0000256" key="2">
    <source>
        <dbReference type="ARBA" id="ARBA00022723"/>
    </source>
</evidence>
<dbReference type="InterPro" id="IPR050682">
    <property type="entry name" value="ModA/WtpA"/>
</dbReference>
<keyword evidence="4" id="KW-0500">Molybdenum</keyword>
<reference evidence="6 7" key="1">
    <citation type="submission" date="2019-08" db="EMBL/GenBank/DDBJ databases">
        <title>Draft genome of C. urealyticum strain VH4248.</title>
        <authorList>
            <person name="Navas J."/>
        </authorList>
    </citation>
    <scope>NUCLEOTIDE SEQUENCE [LARGE SCALE GENOMIC DNA]</scope>
    <source>
        <strain evidence="6 7">VH4248</strain>
    </source>
</reference>
<evidence type="ECO:0000313" key="6">
    <source>
        <dbReference type="EMBL" id="TYR19476.1"/>
    </source>
</evidence>
<dbReference type="PANTHER" id="PTHR30632:SF0">
    <property type="entry name" value="SULFATE-BINDING PROTEIN"/>
    <property type="match status" value="1"/>
</dbReference>
<dbReference type="RefSeq" id="WP_148811259.1">
    <property type="nucleotide sequence ID" value="NZ_VSZI01000001.1"/>
</dbReference>
<sequence>MMIRSARRATGRGLARGATRRAPHRTTRRTSRFVAALAAALAGMLALAACSSEDTSNAPLRVFAAASLSVAGDDLQQAFAAEHDGQQIEWNFAGSSALVRQIEQGSPADAFISADEKNMDKALQLPEFSNVTDREEPRIVATNQLVLTVAENPTTPITSLEDLGKGARVAICAPEVPCGTLAHEALEKAGRPIKLQNPSEEANVSDVATKVATGQVDAGFIYASDAAAIQRQGTKITTLPIAHVAPNKYPAASTDAGADNRATTTPAAEFVRWLATPTAQRILAEHGFGPGEIEMGEIEK</sequence>
<feature type="binding site" evidence="4">
    <location>
        <position position="67"/>
    </location>
    <ligand>
        <name>molybdate</name>
        <dbReference type="ChEBI" id="CHEBI:36264"/>
    </ligand>
</feature>
<evidence type="ECO:0000256" key="3">
    <source>
        <dbReference type="ARBA" id="ARBA00022729"/>
    </source>
</evidence>